<dbReference type="HOGENOM" id="CLU_045683_0_1_5"/>
<evidence type="ECO:0000313" key="3">
    <source>
        <dbReference type="EMBL" id="AEM42555.1"/>
    </source>
</evidence>
<dbReference type="PANTHER" id="PTHR42928">
    <property type="entry name" value="TRICARBOXYLATE-BINDING PROTEIN"/>
    <property type="match status" value="1"/>
</dbReference>
<dbReference type="SUPFAM" id="SSF53850">
    <property type="entry name" value="Periplasmic binding protein-like II"/>
    <property type="match status" value="1"/>
</dbReference>
<organism evidence="3 4">
    <name type="scientific">Ketogulonicigenium vulgare (strain WSH-001)</name>
    <dbReference type="NCBI Taxonomy" id="759362"/>
    <lineage>
        <taxon>Bacteria</taxon>
        <taxon>Pseudomonadati</taxon>
        <taxon>Pseudomonadota</taxon>
        <taxon>Alphaproteobacteria</taxon>
        <taxon>Rhodobacterales</taxon>
        <taxon>Roseobacteraceae</taxon>
        <taxon>Ketogulonicigenium</taxon>
    </lineage>
</organism>
<evidence type="ECO:0000313" key="4">
    <source>
        <dbReference type="Proteomes" id="UP000000692"/>
    </source>
</evidence>
<dbReference type="PATRIC" id="fig|759362.5.peg.2832"/>
<keyword evidence="3" id="KW-0614">Plasmid</keyword>
<dbReference type="Pfam" id="PF03401">
    <property type="entry name" value="TctC"/>
    <property type="match status" value="1"/>
</dbReference>
<gene>
    <name evidence="3" type="ordered locus">KVU_PA0136</name>
</gene>
<proteinExistence type="inferred from homology"/>
<accession>F9YB03</accession>
<protein>
    <submittedName>
        <fullName evidence="3">Twin-arginine translocation pathway signal</fullName>
    </submittedName>
</protein>
<comment type="similarity">
    <text evidence="1">Belongs to the UPF0065 (bug) family.</text>
</comment>
<dbReference type="Gene3D" id="3.40.190.150">
    <property type="entry name" value="Bordetella uptake gene, domain 1"/>
    <property type="match status" value="1"/>
</dbReference>
<reference evidence="3 4" key="1">
    <citation type="journal article" date="2011" name="J. Bacteriol.">
        <title>Complete genome sequence of the industrial strain Ketogulonicigenium vulgare WSH-001.</title>
        <authorList>
            <person name="Liu L."/>
            <person name="Li Y."/>
            <person name="Zhang J."/>
            <person name="Zhou Z."/>
            <person name="Liu J."/>
            <person name="Li X."/>
            <person name="Zhou J."/>
            <person name="Du G."/>
            <person name="Wang L."/>
            <person name="Chen J."/>
        </authorList>
    </citation>
    <scope>NUCLEOTIDE SEQUENCE [LARGE SCALE GENOMIC DNA]</scope>
    <source>
        <strain evidence="3 4">WSH-001</strain>
        <plasmid evidence="4">pKVU_100</plasmid>
    </source>
</reference>
<feature type="signal peptide" evidence="2">
    <location>
        <begin position="1"/>
        <end position="23"/>
    </location>
</feature>
<feature type="chain" id="PRO_5003395762" evidence="2">
    <location>
        <begin position="24"/>
        <end position="323"/>
    </location>
</feature>
<dbReference type="CDD" id="cd07012">
    <property type="entry name" value="PBP2_Bug_TTT"/>
    <property type="match status" value="1"/>
</dbReference>
<dbReference type="EMBL" id="CP002019">
    <property type="protein sequence ID" value="AEM42555.1"/>
    <property type="molecule type" value="Genomic_DNA"/>
</dbReference>
<evidence type="ECO:0000256" key="2">
    <source>
        <dbReference type="SAM" id="SignalP"/>
    </source>
</evidence>
<dbReference type="PROSITE" id="PS51257">
    <property type="entry name" value="PROKAR_LIPOPROTEIN"/>
    <property type="match status" value="1"/>
</dbReference>
<geneLocation type="plasmid" evidence="4">
    <name>pKVU_100</name>
</geneLocation>
<dbReference type="Gene3D" id="3.40.190.10">
    <property type="entry name" value="Periplasmic binding protein-like II"/>
    <property type="match status" value="1"/>
</dbReference>
<dbReference type="Proteomes" id="UP000000692">
    <property type="component" value="Plasmid 1"/>
</dbReference>
<dbReference type="PANTHER" id="PTHR42928:SF5">
    <property type="entry name" value="BLR1237 PROTEIN"/>
    <property type="match status" value="1"/>
</dbReference>
<dbReference type="AlphaFoldDB" id="F9YB03"/>
<dbReference type="OrthoDB" id="7248487at2"/>
<keyword evidence="4" id="KW-1185">Reference proteome</keyword>
<dbReference type="InterPro" id="IPR005064">
    <property type="entry name" value="BUG"/>
</dbReference>
<dbReference type="RefSeq" id="WP_013368481.1">
    <property type="nucleotide sequence ID" value="NC_017386.1"/>
</dbReference>
<sequence>MKFQSITTAAAAALIACASAAAAQDYPRGNITFTVPFPPGGGTDIPARMIVDSISRQTGWTFVVQNQPGAGGNIGLAQVARTTPDGMNIGMGQTSNLAVNPTLYPDIPYDVLNDFTPIAVVTSQPMAIVTHAGSPFETFADVIEAARAAPGDVLYGTPGAGTVAHLSVELLSTENGLEMAHVPYPGIAQAISDVMAGGVDIYVGSVPSVLPHIRSGSLRALAVTAPERNPALPETPAVAEFGFEGFNTADWKAIVGPANLSPEVVATLNTAINAALEDPTLRAALEAEGSVVVGGTPEEFQAFLAEQVETWAEVVRASGATVN</sequence>
<name>F9YB03_KETVW</name>
<dbReference type="InterPro" id="IPR042100">
    <property type="entry name" value="Bug_dom1"/>
</dbReference>
<dbReference type="KEGG" id="kvl:KVU_PA0136"/>
<evidence type="ECO:0000256" key="1">
    <source>
        <dbReference type="ARBA" id="ARBA00006987"/>
    </source>
</evidence>
<keyword evidence="2" id="KW-0732">Signal</keyword>
<dbReference type="PIRSF" id="PIRSF017082">
    <property type="entry name" value="YflP"/>
    <property type="match status" value="1"/>
</dbReference>